<organism evidence="1 2">
    <name type="scientific">Bacillus licheniformis</name>
    <dbReference type="NCBI Taxonomy" id="1402"/>
    <lineage>
        <taxon>Bacteria</taxon>
        <taxon>Bacillati</taxon>
        <taxon>Bacillota</taxon>
        <taxon>Bacilli</taxon>
        <taxon>Bacillales</taxon>
        <taxon>Bacillaceae</taxon>
        <taxon>Bacillus</taxon>
    </lineage>
</organism>
<proteinExistence type="predicted"/>
<keyword evidence="1" id="KW-0614">Plasmid</keyword>
<sequence>MDYVLSEKRRKVVEAIDRFGVITSVQLERYLKDLGVMTIYRARAQGEELGFVETKAFGRRKVLCITKKGSNFIGRIGSAASAGYSTLQHDLTVNDVIFSLLERYAAQGKDFGFKTERELVQELLLSMSVEQTRKANALRHIAQEVPDFILVNSERRFAFEVELSRKTSARIQKKMNQYKKSLQNGLYDRVFYICKEDAIKKHIQAFASSVGVNISFIMLDDLITGED</sequence>
<dbReference type="Proteomes" id="UP000595038">
    <property type="component" value="Plasmid unnamed4"/>
</dbReference>
<name>A0AB37GSD5_BACLI</name>
<dbReference type="RefSeq" id="WP_197942137.1">
    <property type="nucleotide sequence ID" value="NZ_CP065648.1"/>
</dbReference>
<gene>
    <name evidence="1" type="ORF">I6G80_24370</name>
</gene>
<dbReference type="EMBL" id="CP065648">
    <property type="protein sequence ID" value="QPR75145.1"/>
    <property type="molecule type" value="Genomic_DNA"/>
</dbReference>
<reference evidence="1 2" key="1">
    <citation type="submission" date="2020-12" db="EMBL/GenBank/DDBJ databases">
        <title>FDA dAtabase for Regulatory Grade micrObial Sequences (FDA-ARGOS): Supporting development and validation of Infectious Disease Dx tests.</title>
        <authorList>
            <person name="Nelson B."/>
            <person name="Plummer A."/>
            <person name="Tallon L."/>
            <person name="Sadzewicz L."/>
            <person name="Zhao X."/>
            <person name="Boylan J."/>
            <person name="Ott S."/>
            <person name="Bowen H."/>
            <person name="Vavikolanu K."/>
            <person name="Mehta A."/>
            <person name="Aluvathingal J."/>
            <person name="Nadendla S."/>
            <person name="Myers T."/>
            <person name="Yan Y."/>
            <person name="Sichtig H."/>
        </authorList>
    </citation>
    <scope>NUCLEOTIDE SEQUENCE [LARGE SCALE GENOMIC DNA]</scope>
    <source>
        <strain evidence="1 2">FDAARGOS_923</strain>
        <plasmid evidence="1 2">unnamed4</plasmid>
    </source>
</reference>
<protein>
    <submittedName>
        <fullName evidence="1">Replication-relaxation family protein</fullName>
    </submittedName>
</protein>
<geneLocation type="plasmid" evidence="1 2">
    <name>unnamed4</name>
</geneLocation>
<accession>A0AB37GSD5</accession>
<dbReference type="AlphaFoldDB" id="A0AB37GSD5"/>
<evidence type="ECO:0000313" key="2">
    <source>
        <dbReference type="Proteomes" id="UP000595038"/>
    </source>
</evidence>
<evidence type="ECO:0000313" key="1">
    <source>
        <dbReference type="EMBL" id="QPR75145.1"/>
    </source>
</evidence>